<proteinExistence type="predicted"/>
<accession>Q9RZH0</accession>
<dbReference type="HOGENOM" id="CLU_663463_0_0_0"/>
<dbReference type="PANTHER" id="PTHR34512:SF30">
    <property type="entry name" value="OUTER MEMBRANE PROTEIN ASSEMBLY FACTOR BAMB"/>
    <property type="match status" value="1"/>
</dbReference>
<dbReference type="InterPro" id="IPR002372">
    <property type="entry name" value="PQQ_rpt_dom"/>
</dbReference>
<dbReference type="Pfam" id="PF13360">
    <property type="entry name" value="PQQ_2"/>
    <property type="match status" value="1"/>
</dbReference>
<evidence type="ECO:0000313" key="3">
    <source>
        <dbReference type="EMBL" id="AAF12684.1"/>
    </source>
</evidence>
<evidence type="ECO:0000313" key="4">
    <source>
        <dbReference type="Proteomes" id="UP000002524"/>
    </source>
</evidence>
<dbReference type="PANTHER" id="PTHR34512">
    <property type="entry name" value="CELL SURFACE PROTEIN"/>
    <property type="match status" value="1"/>
</dbReference>
<dbReference type="InterPro" id="IPR018391">
    <property type="entry name" value="PQQ_b-propeller_rpt"/>
</dbReference>
<dbReference type="AlphaFoldDB" id="Q9RZH0"/>
<dbReference type="InParanoid" id="Q9RZH0"/>
<dbReference type="SUPFAM" id="SSF50998">
    <property type="entry name" value="Quinoprotein alcohol dehydrogenase-like"/>
    <property type="match status" value="1"/>
</dbReference>
<geneLocation type="plasmid" evidence="3 4">
    <name>CP1</name>
</geneLocation>
<dbReference type="Proteomes" id="UP000002524">
    <property type="component" value="Plasmid CP1"/>
</dbReference>
<keyword evidence="1" id="KW-0732">Signal</keyword>
<feature type="domain" description="Pyrrolo-quinoline quinone repeat" evidence="2">
    <location>
        <begin position="41"/>
        <end position="164"/>
    </location>
</feature>
<keyword evidence="3" id="KW-0614">Plasmid</keyword>
<organism evidence="3 4">
    <name type="scientific">Deinococcus radiodurans (strain ATCC 13939 / DSM 20539 / JCM 16871 / CCUG 27074 / LMG 4051 / NBRC 15346 / NCIMB 9279 / VKM B-1422 / R1)</name>
    <dbReference type="NCBI Taxonomy" id="243230"/>
    <lineage>
        <taxon>Bacteria</taxon>
        <taxon>Thermotogati</taxon>
        <taxon>Deinococcota</taxon>
        <taxon>Deinococci</taxon>
        <taxon>Deinococcales</taxon>
        <taxon>Deinococcaceae</taxon>
        <taxon>Deinococcus</taxon>
    </lineage>
</organism>
<name>Q9RZH0_DEIRA</name>
<feature type="chain" id="PRO_5009974350" description="Pyrrolo-quinoline quinone repeat domain-containing protein" evidence="1">
    <location>
        <begin position="26"/>
        <end position="414"/>
    </location>
</feature>
<dbReference type="PIR" id="E75636">
    <property type="entry name" value="E75636"/>
</dbReference>
<reference evidence="3 4" key="1">
    <citation type="journal article" date="1999" name="Science">
        <title>Genome sequence of the radioresistant bacterium Deinococcus radiodurans R1.</title>
        <authorList>
            <person name="White O."/>
            <person name="Eisen J.A."/>
            <person name="Heidelberg J.F."/>
            <person name="Hickey E.K."/>
            <person name="Peterson J.D."/>
            <person name="Dodson R.J."/>
            <person name="Haft D.H."/>
            <person name="Gwinn M.L."/>
            <person name="Nelson W.C."/>
            <person name="Richardson D.L."/>
            <person name="Moffat K.S."/>
            <person name="Qin H."/>
            <person name="Jiang L."/>
            <person name="Pamphile W."/>
            <person name="Crosby M."/>
            <person name="Shen M."/>
            <person name="Vamathevan J.J."/>
            <person name="Lam P."/>
            <person name="McDonald L."/>
            <person name="Utterback T."/>
            <person name="Zalewski C."/>
            <person name="Makarova K.S."/>
            <person name="Aravind L."/>
            <person name="Daly M.J."/>
            <person name="Minton K.W."/>
            <person name="Fleischmann R.D."/>
            <person name="Ketchum K.A."/>
            <person name="Nelson K.E."/>
            <person name="Salzberg S."/>
            <person name="Smith H.O."/>
            <person name="Venter J.C."/>
            <person name="Fraser C.M."/>
        </authorList>
    </citation>
    <scope>NUCLEOTIDE SEQUENCE [LARGE SCALE GENOMIC DNA]</scope>
    <source>
        <strain evidence="4">ATCC 13939 / DSM 20539 / JCM 16871 / LMG 4051 / NBRC 15346 / NCIMB 9279 / R1 / VKM B-1422</strain>
        <plasmid evidence="4">Plasmid CP1</plasmid>
    </source>
</reference>
<dbReference type="EMBL" id="AE001827">
    <property type="protein sequence ID" value="AAF12684.1"/>
    <property type="molecule type" value="Genomic_DNA"/>
</dbReference>
<dbReference type="InterPro" id="IPR011047">
    <property type="entry name" value="Quinoprotein_ADH-like_sf"/>
</dbReference>
<dbReference type="KEGG" id="dra:DR_C0015"/>
<feature type="signal peptide" evidence="1">
    <location>
        <begin position="1"/>
        <end position="25"/>
    </location>
</feature>
<dbReference type="RefSeq" id="WP_010884101.1">
    <property type="nucleotide sequence ID" value="NZ_JMLF01000040.1"/>
</dbReference>
<dbReference type="OrthoDB" id="242545at2"/>
<gene>
    <name evidence="3" type="ordered locus">DR_C0015</name>
</gene>
<dbReference type="PATRIC" id="fig|243230.17.peg.148"/>
<sequence length="414" mass="45017">MRRTVRLALFQFLVATLASFTPTLAAKPSMQWAVTRSATPAPSSVTTDSTRVYLVEGQRLQARRLSDGKLIWQAGTGISSPLVVERGIVYVTGRAREVFAFNATDGRKLWSTVLTGVPEQSHGGWADTLSVDHGMLLVASTRGIWGVNARTGQQRWFRELLDARGPLVQLGSITVWQVSTPLKSFTFGLQSETGREVWRVQTGATPLLQEDKYVFVTVPGSPSAYRMIDVPSGRSIRVDHNFRVGAPSGQQPAQGTPGELFVTGMEVCVRVTNGEVDRLNCVNRQQGRRTGGEADLLRQALGEHPVKVRRLLNASLPSGCVGTAVKTAVGVVLVDAPDMTKTRLSQLPSRAFACFFPVSNTLKVVPVGGQLIAIDEKGRQVWVVNVQGRVQQVIPVDGRLLVATSAELRILSWP</sequence>
<keyword evidence="4" id="KW-1185">Reference proteome</keyword>
<dbReference type="SMART" id="SM00564">
    <property type="entry name" value="PQQ"/>
    <property type="match status" value="2"/>
</dbReference>
<evidence type="ECO:0000259" key="2">
    <source>
        <dbReference type="Pfam" id="PF13360"/>
    </source>
</evidence>
<protein>
    <recommendedName>
        <fullName evidence="2">Pyrrolo-quinoline quinone repeat domain-containing protein</fullName>
    </recommendedName>
</protein>
<dbReference type="InterPro" id="IPR015943">
    <property type="entry name" value="WD40/YVTN_repeat-like_dom_sf"/>
</dbReference>
<dbReference type="Gene3D" id="2.130.10.10">
    <property type="entry name" value="YVTN repeat-like/Quinoprotein amine dehydrogenase"/>
    <property type="match status" value="2"/>
</dbReference>
<evidence type="ECO:0000256" key="1">
    <source>
        <dbReference type="SAM" id="SignalP"/>
    </source>
</evidence>
<dbReference type="EnsemblBacteria" id="AAF12684">
    <property type="protein sequence ID" value="AAF12684"/>
    <property type="gene ID" value="DR_C0015"/>
</dbReference>